<protein>
    <submittedName>
        <fullName evidence="2">Uncharacterized protein</fullName>
    </submittedName>
</protein>
<gene>
    <name evidence="2" type="ORF">S01H1_11257</name>
</gene>
<dbReference type="EMBL" id="BARS01005736">
    <property type="protein sequence ID" value="GAF77930.1"/>
    <property type="molecule type" value="Genomic_DNA"/>
</dbReference>
<feature type="region of interest" description="Disordered" evidence="1">
    <location>
        <begin position="1"/>
        <end position="30"/>
    </location>
</feature>
<name>X0TP80_9ZZZZ</name>
<evidence type="ECO:0000313" key="2">
    <source>
        <dbReference type="EMBL" id="GAF77930.1"/>
    </source>
</evidence>
<proteinExistence type="predicted"/>
<dbReference type="AlphaFoldDB" id="X0TP80"/>
<evidence type="ECO:0000256" key="1">
    <source>
        <dbReference type="SAM" id="MobiDB-lite"/>
    </source>
</evidence>
<reference evidence="2" key="1">
    <citation type="journal article" date="2014" name="Front. Microbiol.">
        <title>High frequency of phylogenetically diverse reductive dehalogenase-homologous genes in deep subseafloor sedimentary metagenomes.</title>
        <authorList>
            <person name="Kawai M."/>
            <person name="Futagami T."/>
            <person name="Toyoda A."/>
            <person name="Takaki Y."/>
            <person name="Nishi S."/>
            <person name="Hori S."/>
            <person name="Arai W."/>
            <person name="Tsubouchi T."/>
            <person name="Morono Y."/>
            <person name="Uchiyama I."/>
            <person name="Ito T."/>
            <person name="Fujiyama A."/>
            <person name="Inagaki F."/>
            <person name="Takami H."/>
        </authorList>
    </citation>
    <scope>NUCLEOTIDE SEQUENCE</scope>
    <source>
        <strain evidence="2">Expedition CK06-06</strain>
    </source>
</reference>
<comment type="caution">
    <text evidence="2">The sequence shown here is derived from an EMBL/GenBank/DDBJ whole genome shotgun (WGS) entry which is preliminary data.</text>
</comment>
<accession>X0TP80</accession>
<organism evidence="2">
    <name type="scientific">marine sediment metagenome</name>
    <dbReference type="NCBI Taxonomy" id="412755"/>
    <lineage>
        <taxon>unclassified sequences</taxon>
        <taxon>metagenomes</taxon>
        <taxon>ecological metagenomes</taxon>
    </lineage>
</organism>
<sequence length="125" mass="14096">MVKPKLAETPVETPVEKVNTGFEEKPLVDTKTEDAETCGVENACPDHPEAKAVLYGMCTTCYDKLPKAKKRGLYLKARLSGSNTHNYPLELRRVWRREVALIEAGLWKRPLKTKTKTRLDEALLG</sequence>